<evidence type="ECO:0000259" key="16">
    <source>
        <dbReference type="PROSITE" id="PS51186"/>
    </source>
</evidence>
<feature type="domain" description="N-acetyltransferase" evidence="16">
    <location>
        <begin position="399"/>
        <end position="556"/>
    </location>
</feature>
<dbReference type="EMBL" id="AP011696">
    <property type="protein sequence ID" value="BAL54655.1"/>
    <property type="molecule type" value="Genomic_DNA"/>
</dbReference>
<dbReference type="GO" id="GO:0046872">
    <property type="term" value="F:metal ion binding"/>
    <property type="evidence" value="ECO:0007669"/>
    <property type="project" value="UniProtKB-KW"/>
</dbReference>
<keyword evidence="7" id="KW-0949">S-adenosyl-L-methionine</keyword>
<keyword evidence="4" id="KW-0004">4Fe-4S</keyword>
<organism evidence="17">
    <name type="scientific">uncultured Chloroflexota bacterium</name>
    <dbReference type="NCBI Taxonomy" id="166587"/>
    <lineage>
        <taxon>Bacteria</taxon>
        <taxon>Bacillati</taxon>
        <taxon>Chloroflexota</taxon>
        <taxon>environmental samples</taxon>
    </lineage>
</organism>
<dbReference type="InterPro" id="IPR039661">
    <property type="entry name" value="ELP3"/>
</dbReference>
<name>H5SER9_9CHLR</name>
<reference evidence="17" key="1">
    <citation type="journal article" date="2005" name="Environ. Microbiol.">
        <title>Genetic and functional properties of uncultivated thermophilic crenarchaeotes from a subsurface gold mine as revealed by analysis of genome fragments.</title>
        <authorList>
            <person name="Nunoura T."/>
            <person name="Hirayama H."/>
            <person name="Takami H."/>
            <person name="Oida H."/>
            <person name="Nishi S."/>
            <person name="Shimamura S."/>
            <person name="Suzuki Y."/>
            <person name="Inagaki F."/>
            <person name="Takai K."/>
            <person name="Nealson K.H."/>
            <person name="Horikoshi K."/>
        </authorList>
    </citation>
    <scope>NUCLEOTIDE SEQUENCE</scope>
</reference>
<dbReference type="GO" id="GO:0000049">
    <property type="term" value="F:tRNA binding"/>
    <property type="evidence" value="ECO:0007669"/>
    <property type="project" value="UniProtKB-KW"/>
</dbReference>
<comment type="pathway">
    <text evidence="2">tRNA modification.</text>
</comment>
<accession>H5SER9</accession>
<protein>
    <recommendedName>
        <fullName evidence="14">tRNA carboxymethyluridine synthase</fullName>
        <ecNumber evidence="14">2.3.1.311</ecNumber>
    </recommendedName>
</protein>
<gene>
    <name evidence="17" type="ORF">HGMM_F17E05C15</name>
</gene>
<dbReference type="GO" id="GO:0106261">
    <property type="term" value="F:tRNA uridine(34) acetyltransferase activity"/>
    <property type="evidence" value="ECO:0007669"/>
    <property type="project" value="UniProtKB-EC"/>
</dbReference>
<dbReference type="Pfam" id="PF16199">
    <property type="entry name" value="Radical_SAM_C"/>
    <property type="match status" value="1"/>
</dbReference>
<dbReference type="GO" id="GO:0033588">
    <property type="term" value="C:elongator holoenzyme complex"/>
    <property type="evidence" value="ECO:0007669"/>
    <property type="project" value="TreeGrafter"/>
</dbReference>
<evidence type="ECO:0000256" key="8">
    <source>
        <dbReference type="ARBA" id="ARBA00022694"/>
    </source>
</evidence>
<reference evidence="17" key="2">
    <citation type="journal article" date="2012" name="PLoS ONE">
        <title>A Deeply Branching Thermophilic Bacterium with an Ancient Acetyl-CoA Pathway Dominates a Subsurface Ecosystem.</title>
        <authorList>
            <person name="Takami H."/>
            <person name="Noguchi H."/>
            <person name="Takaki Y."/>
            <person name="Uchiyama I."/>
            <person name="Toyoda A."/>
            <person name="Nishi S."/>
            <person name="Chee G.-J."/>
            <person name="Arai W."/>
            <person name="Nunoura T."/>
            <person name="Itoh T."/>
            <person name="Hattori M."/>
            <person name="Takai K."/>
        </authorList>
    </citation>
    <scope>NUCLEOTIDE SEQUENCE</scope>
</reference>
<evidence type="ECO:0000256" key="12">
    <source>
        <dbReference type="ARBA" id="ARBA00023014"/>
    </source>
</evidence>
<dbReference type="PANTHER" id="PTHR11135">
    <property type="entry name" value="HISTONE ACETYLTRANSFERASE-RELATED"/>
    <property type="match status" value="1"/>
</dbReference>
<dbReference type="InterPro" id="IPR007197">
    <property type="entry name" value="rSAM"/>
</dbReference>
<dbReference type="GO" id="GO:0005737">
    <property type="term" value="C:cytoplasm"/>
    <property type="evidence" value="ECO:0007669"/>
    <property type="project" value="TreeGrafter"/>
</dbReference>
<dbReference type="InterPro" id="IPR006638">
    <property type="entry name" value="Elp3/MiaA/NifB-like_rSAM"/>
</dbReference>
<dbReference type="Pfam" id="PF04055">
    <property type="entry name" value="Radical_SAM"/>
    <property type="match status" value="1"/>
</dbReference>
<dbReference type="InterPro" id="IPR058240">
    <property type="entry name" value="rSAM_sf"/>
</dbReference>
<keyword evidence="10" id="KW-0694">RNA-binding</keyword>
<keyword evidence="12" id="KW-0411">Iron-sulfur</keyword>
<comment type="catalytic activity">
    <reaction evidence="15">
        <text>uridine(34) in tRNA + acetyl-CoA + S-adenosyl-L-methionine + H2O = 5-(carboxymethyl)uridine(34) in tRNA + 5'-deoxyadenosine + L-methionine + CoA + 2 H(+)</text>
        <dbReference type="Rhea" id="RHEA:61020"/>
        <dbReference type="Rhea" id="RHEA-COMP:10407"/>
        <dbReference type="Rhea" id="RHEA-COMP:11727"/>
        <dbReference type="ChEBI" id="CHEBI:15377"/>
        <dbReference type="ChEBI" id="CHEBI:15378"/>
        <dbReference type="ChEBI" id="CHEBI:17319"/>
        <dbReference type="ChEBI" id="CHEBI:57287"/>
        <dbReference type="ChEBI" id="CHEBI:57288"/>
        <dbReference type="ChEBI" id="CHEBI:57844"/>
        <dbReference type="ChEBI" id="CHEBI:59789"/>
        <dbReference type="ChEBI" id="CHEBI:65315"/>
        <dbReference type="ChEBI" id="CHEBI:74882"/>
        <dbReference type="EC" id="2.3.1.311"/>
    </reaction>
    <physiologicalReaction direction="left-to-right" evidence="15">
        <dbReference type="Rhea" id="RHEA:61021"/>
    </physiologicalReaction>
</comment>
<evidence type="ECO:0000256" key="11">
    <source>
        <dbReference type="ARBA" id="ARBA00023004"/>
    </source>
</evidence>
<evidence type="ECO:0000256" key="10">
    <source>
        <dbReference type="ARBA" id="ARBA00022884"/>
    </source>
</evidence>
<dbReference type="SUPFAM" id="SSF102114">
    <property type="entry name" value="Radical SAM enzymes"/>
    <property type="match status" value="1"/>
</dbReference>
<evidence type="ECO:0000256" key="1">
    <source>
        <dbReference type="ARBA" id="ARBA00001966"/>
    </source>
</evidence>
<evidence type="ECO:0000256" key="6">
    <source>
        <dbReference type="ARBA" id="ARBA00022679"/>
    </source>
</evidence>
<proteinExistence type="inferred from homology"/>
<sequence>MADYTIEILERQRLWRERKAWNAEKWEAARQALRDIQQGEEVLSALRAHPLPDGSLLGKSALVFAYREMVRLGELREDAELLERIRMKPVRTLSGVTTVTVLTKPYPCPGKCIFCPTDVRMPKSYLPDEPGAMRGLEHGFDPYAQVRARLEALQMTGHPTDKVELLILGGTWSAYRRDYQAWFIRRCFEALNREGPPDEPDPTEGRPPQPIDLEALRSVQQKNESAPHRNVGLVIETRPDEITPAEIRWLRTLGVTKVQLGAQSLDDRILALNQRGHDAATTRRAVSLLRHAGFKIVLHWMPNLLGATPESDRQDFARLWEGFCPDELKLYPTQLLENTELYQFWQRGEYQPYTTEELVDLLAEVKATIPPYCRVNRVIRDIPSTHVVAGNRRTSLRQDVLREMERRGTRCRCIRCREVRGESVNPNELEFQDVSYAADGAEEHFLSFVTPEDRLAGFLRLSFPEGDTAAELGIADLEGAALIREVHVYGQSLPLGRTGNGAAQHIGLGTRLLQEAETLARARGYRRLAVIAAVGTRPYYLARGFERGELYLIKHL</sequence>
<evidence type="ECO:0000256" key="2">
    <source>
        <dbReference type="ARBA" id="ARBA00005217"/>
    </source>
</evidence>
<keyword evidence="6 17" id="KW-0808">Transferase</keyword>
<comment type="cofactor">
    <cofactor evidence="1">
        <name>[4Fe-4S] cluster</name>
        <dbReference type="ChEBI" id="CHEBI:49883"/>
    </cofactor>
</comment>
<dbReference type="InterPro" id="IPR032432">
    <property type="entry name" value="Radical_SAM_C"/>
</dbReference>
<keyword evidence="9" id="KW-0479">Metal-binding</keyword>
<dbReference type="PROSITE" id="PS51186">
    <property type="entry name" value="GNAT"/>
    <property type="match status" value="1"/>
</dbReference>
<dbReference type="SFLD" id="SFLDF00344">
    <property type="entry name" value="ELP3-like"/>
    <property type="match status" value="1"/>
</dbReference>
<dbReference type="SFLD" id="SFLDG01086">
    <property type="entry name" value="elongater_protein-like"/>
    <property type="match status" value="1"/>
</dbReference>
<dbReference type="InterPro" id="IPR016181">
    <property type="entry name" value="Acyl_CoA_acyltransferase"/>
</dbReference>
<evidence type="ECO:0000256" key="5">
    <source>
        <dbReference type="ARBA" id="ARBA00022555"/>
    </source>
</evidence>
<evidence type="ECO:0000256" key="3">
    <source>
        <dbReference type="ARBA" id="ARBA00005494"/>
    </source>
</evidence>
<dbReference type="EC" id="2.3.1.311" evidence="14"/>
<dbReference type="SFLD" id="SFLDS00029">
    <property type="entry name" value="Radical_SAM"/>
    <property type="match status" value="1"/>
</dbReference>
<dbReference type="InterPro" id="IPR000182">
    <property type="entry name" value="GNAT_dom"/>
</dbReference>
<keyword evidence="5" id="KW-0820">tRNA-binding</keyword>
<dbReference type="SUPFAM" id="SSF55729">
    <property type="entry name" value="Acyl-CoA N-acyltransferases (Nat)"/>
    <property type="match status" value="1"/>
</dbReference>
<evidence type="ECO:0000256" key="14">
    <source>
        <dbReference type="ARBA" id="ARBA00044771"/>
    </source>
</evidence>
<comment type="similarity">
    <text evidence="3">Belongs to the ELP3 family.</text>
</comment>
<evidence type="ECO:0000256" key="13">
    <source>
        <dbReference type="ARBA" id="ARBA00023315"/>
    </source>
</evidence>
<evidence type="ECO:0000256" key="9">
    <source>
        <dbReference type="ARBA" id="ARBA00022723"/>
    </source>
</evidence>
<evidence type="ECO:0000256" key="15">
    <source>
        <dbReference type="ARBA" id="ARBA00047372"/>
    </source>
</evidence>
<keyword evidence="11" id="KW-0408">Iron</keyword>
<evidence type="ECO:0000313" key="17">
    <source>
        <dbReference type="EMBL" id="BAL54655.1"/>
    </source>
</evidence>
<keyword evidence="13" id="KW-0012">Acyltransferase</keyword>
<dbReference type="SMART" id="SM00729">
    <property type="entry name" value="Elp3"/>
    <property type="match status" value="1"/>
</dbReference>
<dbReference type="GO" id="GO:0002926">
    <property type="term" value="P:tRNA wobble base 5-methoxycarbonylmethyl-2-thiouridinylation"/>
    <property type="evidence" value="ECO:0007669"/>
    <property type="project" value="TreeGrafter"/>
</dbReference>
<dbReference type="AlphaFoldDB" id="H5SER9"/>
<dbReference type="NCBIfam" id="TIGR01211">
    <property type="entry name" value="ELP3"/>
    <property type="match status" value="1"/>
</dbReference>
<dbReference type="GO" id="GO:0051539">
    <property type="term" value="F:4 iron, 4 sulfur cluster binding"/>
    <property type="evidence" value="ECO:0007669"/>
    <property type="project" value="UniProtKB-KW"/>
</dbReference>
<dbReference type="Gene3D" id="3.30.750.200">
    <property type="match status" value="1"/>
</dbReference>
<keyword evidence="8" id="KW-0819">tRNA processing</keyword>
<dbReference type="Gene3D" id="3.40.630.30">
    <property type="match status" value="1"/>
</dbReference>
<dbReference type="PANTHER" id="PTHR11135:SF2">
    <property type="entry name" value="ELONGATOR COMPLEX PROTEIN 3"/>
    <property type="match status" value="1"/>
</dbReference>
<evidence type="ECO:0000256" key="7">
    <source>
        <dbReference type="ARBA" id="ARBA00022691"/>
    </source>
</evidence>
<evidence type="ECO:0000256" key="4">
    <source>
        <dbReference type="ARBA" id="ARBA00022485"/>
    </source>
</evidence>
<dbReference type="InterPro" id="IPR034687">
    <property type="entry name" value="ELP3-like"/>
</dbReference>